<keyword evidence="3" id="KW-0963">Cytoplasm</keyword>
<proteinExistence type="predicted"/>
<evidence type="ECO:0000256" key="1">
    <source>
        <dbReference type="ARBA" id="ARBA00004123"/>
    </source>
</evidence>
<dbReference type="InterPro" id="IPR038739">
    <property type="entry name" value="ARMC8/Vid28"/>
</dbReference>
<feature type="compositionally biased region" description="Low complexity" evidence="6">
    <location>
        <begin position="323"/>
        <end position="334"/>
    </location>
</feature>
<dbReference type="Gene3D" id="1.25.10.10">
    <property type="entry name" value="Leucine-rich Repeat Variant"/>
    <property type="match status" value="3"/>
</dbReference>
<comment type="subcellular location">
    <subcellularLocation>
        <location evidence="2">Cytoplasm</location>
    </subcellularLocation>
    <subcellularLocation>
        <location evidence="1">Nucleus</location>
    </subcellularLocation>
</comment>
<gene>
    <name evidence="7" type="ORF">DUNSADRAFT_3288</name>
</gene>
<dbReference type="Proteomes" id="UP000815325">
    <property type="component" value="Unassembled WGS sequence"/>
</dbReference>
<evidence type="ECO:0000313" key="8">
    <source>
        <dbReference type="Proteomes" id="UP000815325"/>
    </source>
</evidence>
<dbReference type="InterPro" id="IPR000225">
    <property type="entry name" value="Armadillo"/>
</dbReference>
<keyword evidence="8" id="KW-1185">Reference proteome</keyword>
<evidence type="ECO:0000256" key="3">
    <source>
        <dbReference type="ARBA" id="ARBA00022490"/>
    </source>
</evidence>
<keyword evidence="4" id="KW-0677">Repeat</keyword>
<evidence type="ECO:0000313" key="7">
    <source>
        <dbReference type="EMBL" id="KAF5838163.1"/>
    </source>
</evidence>
<dbReference type="EMBL" id="MU069588">
    <property type="protein sequence ID" value="KAF5838163.1"/>
    <property type="molecule type" value="Genomic_DNA"/>
</dbReference>
<feature type="compositionally biased region" description="Low complexity" evidence="6">
    <location>
        <begin position="188"/>
        <end position="214"/>
    </location>
</feature>
<comment type="caution">
    <text evidence="7">The sequence shown here is derived from an EMBL/GenBank/DDBJ whole genome shotgun (WGS) entry which is preliminary data.</text>
</comment>
<keyword evidence="5" id="KW-0539">Nucleus</keyword>
<dbReference type="PANTHER" id="PTHR15651">
    <property type="entry name" value="ARMADILLO REPEAT-CONTAINING PROTEIN 8"/>
    <property type="match status" value="1"/>
</dbReference>
<feature type="compositionally biased region" description="Low complexity" evidence="6">
    <location>
        <begin position="346"/>
        <end position="361"/>
    </location>
</feature>
<dbReference type="PANTHER" id="PTHR15651:SF7">
    <property type="entry name" value="ARMADILLO REPEAT-CONTAINING PROTEIN 8"/>
    <property type="match status" value="1"/>
</dbReference>
<evidence type="ECO:0000256" key="6">
    <source>
        <dbReference type="SAM" id="MobiDB-lite"/>
    </source>
</evidence>
<dbReference type="InterPro" id="IPR016024">
    <property type="entry name" value="ARM-type_fold"/>
</dbReference>
<accession>A0ABQ7GU70</accession>
<feature type="region of interest" description="Disordered" evidence="6">
    <location>
        <begin position="176"/>
        <end position="233"/>
    </location>
</feature>
<reference evidence="7" key="1">
    <citation type="submission" date="2017-08" db="EMBL/GenBank/DDBJ databases">
        <authorList>
            <person name="Polle J.E."/>
            <person name="Barry K."/>
            <person name="Cushman J."/>
            <person name="Schmutz J."/>
            <person name="Tran D."/>
            <person name="Hathwaick L.T."/>
            <person name="Yim W.C."/>
            <person name="Jenkins J."/>
            <person name="Mckie-Krisberg Z.M."/>
            <person name="Prochnik S."/>
            <person name="Lindquist E."/>
            <person name="Dockter R.B."/>
            <person name="Adam C."/>
            <person name="Molina H."/>
            <person name="Bunkerborg J."/>
            <person name="Jin E."/>
            <person name="Buchheim M."/>
            <person name="Magnuson J."/>
        </authorList>
    </citation>
    <scope>NUCLEOTIDE SEQUENCE</scope>
    <source>
        <strain evidence="7">CCAP 19/18</strain>
    </source>
</reference>
<dbReference type="Pfam" id="PF00514">
    <property type="entry name" value="Arm"/>
    <property type="match status" value="1"/>
</dbReference>
<sequence>MVAKAQELVGDMMGAGRKETDTLAALKKIKNQIIGNKTKKKAFLECGAVPCILKILYTSTNPELQIQAAAALGSFGCGSPDQLTPEQKHDAVDALLRIIFSSEPRVVEAGVPRHQLVAPAVVARLVQLLGSAAVSVVASITGWTLQDACGSSHNLSPLLTAQRAWLVDLNGANGQTPGLAPGHTTAKASPAAEGSATETTAAVGYRDGQQQQQQQGGGAETRPSSSAPGCKDGALSPDVADAVATVLARCCTNAHEQRALTSAGAVYGLCVLLVSKRRPSQAAALAALSPLLCGNPEACLELLRPGHLNKTHSKDRDSGAPIPSQQPTSSTPTTAEQIHFSPSGPPSTSGPDTQTAAPTPAAAAAAAAAAAPMSSSHSAAVSMMSALNAPIDSWPALEALLGLLRDQGPEVRLLAASCITHLATSCPRNNTCAAAMGSHRPPSGCSSSSDVPEPLIMRLEDARRAALPVLLRLLGDPQWARAVPMVLSTLIENR</sequence>
<evidence type="ECO:0000256" key="4">
    <source>
        <dbReference type="ARBA" id="ARBA00022737"/>
    </source>
</evidence>
<evidence type="ECO:0000256" key="5">
    <source>
        <dbReference type="ARBA" id="ARBA00023242"/>
    </source>
</evidence>
<dbReference type="InterPro" id="IPR011989">
    <property type="entry name" value="ARM-like"/>
</dbReference>
<name>A0ABQ7GU70_DUNSA</name>
<dbReference type="SUPFAM" id="SSF48371">
    <property type="entry name" value="ARM repeat"/>
    <property type="match status" value="1"/>
</dbReference>
<organism evidence="7 8">
    <name type="scientific">Dunaliella salina</name>
    <name type="common">Green alga</name>
    <name type="synonym">Protococcus salinus</name>
    <dbReference type="NCBI Taxonomy" id="3046"/>
    <lineage>
        <taxon>Eukaryota</taxon>
        <taxon>Viridiplantae</taxon>
        <taxon>Chlorophyta</taxon>
        <taxon>core chlorophytes</taxon>
        <taxon>Chlorophyceae</taxon>
        <taxon>CS clade</taxon>
        <taxon>Chlamydomonadales</taxon>
        <taxon>Dunaliellaceae</taxon>
        <taxon>Dunaliella</taxon>
    </lineage>
</organism>
<feature type="region of interest" description="Disordered" evidence="6">
    <location>
        <begin position="310"/>
        <end position="361"/>
    </location>
</feature>
<protein>
    <submittedName>
        <fullName evidence="7">Armadillo-type protein</fullName>
    </submittedName>
</protein>
<evidence type="ECO:0000256" key="2">
    <source>
        <dbReference type="ARBA" id="ARBA00004496"/>
    </source>
</evidence>